<feature type="region of interest" description="Disordered" evidence="1">
    <location>
        <begin position="195"/>
        <end position="228"/>
    </location>
</feature>
<dbReference type="Proteomes" id="UP000887013">
    <property type="component" value="Unassembled WGS sequence"/>
</dbReference>
<evidence type="ECO:0000313" key="2">
    <source>
        <dbReference type="EMBL" id="GFT24931.1"/>
    </source>
</evidence>
<feature type="compositionally biased region" description="Basic and acidic residues" evidence="1">
    <location>
        <begin position="149"/>
        <end position="158"/>
    </location>
</feature>
<gene>
    <name evidence="2" type="ORF">NPIL_319141</name>
</gene>
<feature type="region of interest" description="Disordered" evidence="1">
    <location>
        <begin position="141"/>
        <end position="175"/>
    </location>
</feature>
<proteinExistence type="predicted"/>
<feature type="compositionally biased region" description="Polar residues" evidence="1">
    <location>
        <begin position="214"/>
        <end position="228"/>
    </location>
</feature>
<accession>A0A8X6NPZ4</accession>
<name>A0A8X6NPZ4_NEPPI</name>
<keyword evidence="3" id="KW-1185">Reference proteome</keyword>
<protein>
    <submittedName>
        <fullName evidence="2">Uncharacterized protein</fullName>
    </submittedName>
</protein>
<reference evidence="2" key="1">
    <citation type="submission" date="2020-08" db="EMBL/GenBank/DDBJ databases">
        <title>Multicomponent nature underlies the extraordinary mechanical properties of spider dragline silk.</title>
        <authorList>
            <person name="Kono N."/>
            <person name="Nakamura H."/>
            <person name="Mori M."/>
            <person name="Yoshida Y."/>
            <person name="Ohtoshi R."/>
            <person name="Malay A.D."/>
            <person name="Moran D.A.P."/>
            <person name="Tomita M."/>
            <person name="Numata K."/>
            <person name="Arakawa K."/>
        </authorList>
    </citation>
    <scope>NUCLEOTIDE SEQUENCE</scope>
</reference>
<evidence type="ECO:0000256" key="1">
    <source>
        <dbReference type="SAM" id="MobiDB-lite"/>
    </source>
</evidence>
<organism evidence="2 3">
    <name type="scientific">Nephila pilipes</name>
    <name type="common">Giant wood spider</name>
    <name type="synonym">Nephila maculata</name>
    <dbReference type="NCBI Taxonomy" id="299642"/>
    <lineage>
        <taxon>Eukaryota</taxon>
        <taxon>Metazoa</taxon>
        <taxon>Ecdysozoa</taxon>
        <taxon>Arthropoda</taxon>
        <taxon>Chelicerata</taxon>
        <taxon>Arachnida</taxon>
        <taxon>Araneae</taxon>
        <taxon>Araneomorphae</taxon>
        <taxon>Entelegynae</taxon>
        <taxon>Araneoidea</taxon>
        <taxon>Nephilidae</taxon>
        <taxon>Nephila</taxon>
    </lineage>
</organism>
<sequence>MARTKETSKKKKEITEPIAITDPTELEIVTDEDEYDNMDTTEQDKNEEACLIRTRSEENLRKTITQYMKIMDGKSKIPVRRGNTAERDEMTNTAHKYLILKMELTEDLKRSNCPKQCETHKSSEEIYEECKELHIAQTTERGITGTKMKASEKDDFRSPTKTSKQPRKEKENFQIPITNKFEALINQVEETPAPTLPQEKKQDLSHKQHHTKSSHASNQSEASFSSTLTQQPIGNQVLPLPSLGYFLAHHFYDSEY</sequence>
<dbReference type="EMBL" id="BMAW01106546">
    <property type="protein sequence ID" value="GFT24931.1"/>
    <property type="molecule type" value="Genomic_DNA"/>
</dbReference>
<comment type="caution">
    <text evidence="2">The sequence shown here is derived from an EMBL/GenBank/DDBJ whole genome shotgun (WGS) entry which is preliminary data.</text>
</comment>
<evidence type="ECO:0000313" key="3">
    <source>
        <dbReference type="Proteomes" id="UP000887013"/>
    </source>
</evidence>
<dbReference type="AlphaFoldDB" id="A0A8X6NPZ4"/>